<dbReference type="Gene3D" id="3.30.230.10">
    <property type="match status" value="1"/>
</dbReference>
<evidence type="ECO:0000256" key="5">
    <source>
        <dbReference type="ARBA" id="ARBA00023144"/>
    </source>
</evidence>
<dbReference type="PIRSF" id="PIRSF000530">
    <property type="entry name" value="Galactokinase"/>
    <property type="match status" value="1"/>
</dbReference>
<evidence type="ECO:0000313" key="10">
    <source>
        <dbReference type="Proteomes" id="UP000237608"/>
    </source>
</evidence>
<dbReference type="PRINTS" id="PR00959">
    <property type="entry name" value="MEVGALKINASE"/>
</dbReference>
<evidence type="ECO:0000256" key="1">
    <source>
        <dbReference type="ARBA" id="ARBA00006566"/>
    </source>
</evidence>
<feature type="domain" description="Galactokinase N-terminal" evidence="8">
    <location>
        <begin position="5"/>
        <end position="38"/>
    </location>
</feature>
<dbReference type="Pfam" id="PF10509">
    <property type="entry name" value="GalKase_gal_bdg"/>
    <property type="match status" value="1"/>
</dbReference>
<dbReference type="InterPro" id="IPR013750">
    <property type="entry name" value="GHMP_kinase_C_dom"/>
</dbReference>
<dbReference type="RefSeq" id="WP_105045883.1">
    <property type="nucleotide sequence ID" value="NZ_CP150662.1"/>
</dbReference>
<keyword evidence="3 9" id="KW-0418">Kinase</keyword>
<dbReference type="InterPro" id="IPR019539">
    <property type="entry name" value="GalKase_N"/>
</dbReference>
<dbReference type="GO" id="GO:0005829">
    <property type="term" value="C:cytosol"/>
    <property type="evidence" value="ECO:0007669"/>
    <property type="project" value="TreeGrafter"/>
</dbReference>
<dbReference type="InterPro" id="IPR020568">
    <property type="entry name" value="Ribosomal_Su5_D2-typ_SF"/>
</dbReference>
<dbReference type="InterPro" id="IPR036554">
    <property type="entry name" value="GHMP_kinase_C_sf"/>
</dbReference>
<keyword evidence="4" id="KW-0067">ATP-binding</keyword>
<evidence type="ECO:0000256" key="4">
    <source>
        <dbReference type="ARBA" id="ARBA00022840"/>
    </source>
</evidence>
<dbReference type="GO" id="GO:0004335">
    <property type="term" value="F:galactokinase activity"/>
    <property type="evidence" value="ECO:0007669"/>
    <property type="project" value="InterPro"/>
</dbReference>
<dbReference type="InterPro" id="IPR006204">
    <property type="entry name" value="GHMP_kinase_N_dom"/>
</dbReference>
<dbReference type="InterPro" id="IPR000705">
    <property type="entry name" value="Galactokinase"/>
</dbReference>
<dbReference type="AlphaFoldDB" id="A0A2S7WAS5"/>
<keyword evidence="2" id="KW-0547">Nucleotide-binding</keyword>
<sequence length="363" mass="40172">MDKILSIAPGRTCLFGDHQDYLGLPIIACTINRHITLMAVKNNKDYFFLDKPDIKIKRKIYFKNDIILPEKADFFLSTLQVLKRYGCIPNCGYDIKITGTIPINAGTSSSSAVVVAWVQFLLKAFGPQELLSPKSIAQIAFESEVLEYNFPGGKMDQFSISLGNIIYLETGHDFLVDVINSPLDGLIIAESGVKKDTIGLLKTLKENSWKAIKEVEKQIPNFSINDAKIEDLNMYFDCLTDDLKPYFEAALGNYDVTKKALHEFKKETLNLEKIGSLMNLHHHYLKNLLKITVPKIDDMIDAALKAGALGAKIVGSGGGGSIVVLSKKENEQQILDAILATGAKDAYAVSVDRGANVHFVNHF</sequence>
<proteinExistence type="inferred from homology"/>
<dbReference type="InterPro" id="IPR014721">
    <property type="entry name" value="Ribsml_uS5_D2-typ_fold_subgr"/>
</dbReference>
<keyword evidence="3 9" id="KW-0808">Transferase</keyword>
<reference evidence="9 10" key="1">
    <citation type="submission" date="2016-12" db="EMBL/GenBank/DDBJ databases">
        <title>Trade-off between light-utilization and light-protection in marine flavobacteria.</title>
        <authorList>
            <person name="Kumagai Y."/>
            <person name="Yoshizawa S."/>
            <person name="Kogure K."/>
            <person name="Iwasaki W."/>
        </authorList>
    </citation>
    <scope>NUCLEOTIDE SEQUENCE [LARGE SCALE GENOMIC DNA]</scope>
    <source>
        <strain evidence="9 10">KCTC 22729</strain>
    </source>
</reference>
<gene>
    <name evidence="9" type="ORF">BTO13_05455</name>
</gene>
<feature type="domain" description="GHMP kinase N-terminal" evidence="6">
    <location>
        <begin position="77"/>
        <end position="163"/>
    </location>
</feature>
<name>A0A2S7WAS5_9FLAO</name>
<dbReference type="GO" id="GO:0006012">
    <property type="term" value="P:galactose metabolic process"/>
    <property type="evidence" value="ECO:0007669"/>
    <property type="project" value="UniProtKB-KW"/>
</dbReference>
<evidence type="ECO:0000259" key="6">
    <source>
        <dbReference type="Pfam" id="PF00288"/>
    </source>
</evidence>
<dbReference type="SUPFAM" id="SSF54211">
    <property type="entry name" value="Ribosomal protein S5 domain 2-like"/>
    <property type="match status" value="1"/>
</dbReference>
<dbReference type="Pfam" id="PF00288">
    <property type="entry name" value="GHMP_kinases_N"/>
    <property type="match status" value="1"/>
</dbReference>
<dbReference type="EMBL" id="MSCL01000001">
    <property type="protein sequence ID" value="PQJ74735.1"/>
    <property type="molecule type" value="Genomic_DNA"/>
</dbReference>
<comment type="similarity">
    <text evidence="1">Belongs to the GHMP kinase family. GalK subfamily.</text>
</comment>
<dbReference type="SUPFAM" id="SSF55060">
    <property type="entry name" value="GHMP Kinase, C-terminal domain"/>
    <property type="match status" value="1"/>
</dbReference>
<evidence type="ECO:0000256" key="3">
    <source>
        <dbReference type="ARBA" id="ARBA00022777"/>
    </source>
</evidence>
<dbReference type="Proteomes" id="UP000237608">
    <property type="component" value="Unassembled WGS sequence"/>
</dbReference>
<evidence type="ECO:0000256" key="2">
    <source>
        <dbReference type="ARBA" id="ARBA00022741"/>
    </source>
</evidence>
<dbReference type="PRINTS" id="PR00473">
    <property type="entry name" value="GALCTOKINASE"/>
</dbReference>
<dbReference type="GO" id="GO:0005524">
    <property type="term" value="F:ATP binding"/>
    <property type="evidence" value="ECO:0007669"/>
    <property type="project" value="UniProtKB-KW"/>
</dbReference>
<comment type="caution">
    <text evidence="9">The sequence shown here is derived from an EMBL/GenBank/DDBJ whole genome shotgun (WGS) entry which is preliminary data.</text>
</comment>
<dbReference type="InterPro" id="IPR006206">
    <property type="entry name" value="Mevalonate/galactokinase"/>
</dbReference>
<dbReference type="Gene3D" id="3.30.70.890">
    <property type="entry name" value="GHMP kinase, C-terminal domain"/>
    <property type="match status" value="1"/>
</dbReference>
<evidence type="ECO:0000313" key="9">
    <source>
        <dbReference type="EMBL" id="PQJ74735.1"/>
    </source>
</evidence>
<evidence type="ECO:0000259" key="7">
    <source>
        <dbReference type="Pfam" id="PF08544"/>
    </source>
</evidence>
<protein>
    <submittedName>
        <fullName evidence="9">Galactokinase</fullName>
    </submittedName>
</protein>
<keyword evidence="10" id="KW-1185">Reference proteome</keyword>
<dbReference type="PANTHER" id="PTHR10457">
    <property type="entry name" value="MEVALONATE KINASE/GALACTOKINASE"/>
    <property type="match status" value="1"/>
</dbReference>
<keyword evidence="5" id="KW-0119">Carbohydrate metabolism</keyword>
<organism evidence="9 10">
    <name type="scientific">Polaribacter gangjinensis</name>
    <dbReference type="NCBI Taxonomy" id="574710"/>
    <lineage>
        <taxon>Bacteria</taxon>
        <taxon>Pseudomonadati</taxon>
        <taxon>Bacteroidota</taxon>
        <taxon>Flavobacteriia</taxon>
        <taxon>Flavobacteriales</taxon>
        <taxon>Flavobacteriaceae</taxon>
    </lineage>
</organism>
<evidence type="ECO:0000259" key="8">
    <source>
        <dbReference type="Pfam" id="PF10509"/>
    </source>
</evidence>
<dbReference type="OrthoDB" id="1411003at2"/>
<feature type="domain" description="GHMP kinase C-terminal" evidence="7">
    <location>
        <begin position="269"/>
        <end position="342"/>
    </location>
</feature>
<accession>A0A2S7WAS5</accession>
<keyword evidence="5" id="KW-0299">Galactose metabolism</keyword>
<dbReference type="Pfam" id="PF08544">
    <property type="entry name" value="GHMP_kinases_C"/>
    <property type="match status" value="1"/>
</dbReference>
<dbReference type="PANTHER" id="PTHR10457:SF7">
    <property type="entry name" value="GALACTOKINASE-RELATED"/>
    <property type="match status" value="1"/>
</dbReference>